<evidence type="ECO:0008006" key="3">
    <source>
        <dbReference type="Google" id="ProtNLM"/>
    </source>
</evidence>
<keyword evidence="2" id="KW-1185">Reference proteome</keyword>
<gene>
    <name evidence="1" type="ORF">GGR32_002305</name>
</gene>
<reference evidence="1 2" key="1">
    <citation type="submission" date="2020-08" db="EMBL/GenBank/DDBJ databases">
        <title>Genomic Encyclopedia of Type Strains, Phase IV (KMG-IV): sequencing the most valuable type-strain genomes for metagenomic binning, comparative biology and taxonomic classification.</title>
        <authorList>
            <person name="Goeker M."/>
        </authorList>
    </citation>
    <scope>NUCLEOTIDE SEQUENCE [LARGE SCALE GENOMIC DNA]</scope>
    <source>
        <strain evidence="1 2">DSM 29568</strain>
    </source>
</reference>
<dbReference type="SUPFAM" id="SSF53955">
    <property type="entry name" value="Lysozyme-like"/>
    <property type="match status" value="1"/>
</dbReference>
<dbReference type="EMBL" id="JACIFO010000014">
    <property type="protein sequence ID" value="MBB4119993.1"/>
    <property type="molecule type" value="Genomic_DNA"/>
</dbReference>
<dbReference type="AlphaFoldDB" id="A0A840EU01"/>
<proteinExistence type="predicted"/>
<organism evidence="1 2">
    <name type="scientific">Mesonia hippocampi</name>
    <dbReference type="NCBI Taxonomy" id="1628250"/>
    <lineage>
        <taxon>Bacteria</taxon>
        <taxon>Pseudomonadati</taxon>
        <taxon>Bacteroidota</taxon>
        <taxon>Flavobacteriia</taxon>
        <taxon>Flavobacteriales</taxon>
        <taxon>Flavobacteriaceae</taxon>
        <taxon>Mesonia</taxon>
    </lineage>
</organism>
<dbReference type="Proteomes" id="UP000553034">
    <property type="component" value="Unassembled WGS sequence"/>
</dbReference>
<dbReference type="InterPro" id="IPR023346">
    <property type="entry name" value="Lysozyme-like_dom_sf"/>
</dbReference>
<sequence>MKKKVLRVSLFPVIAGTFMFFGFSENTHSEEALPALPTYNVVSKPHIVPNAAQHVAYPILQKDYTGFKEAVGFKESQGNYKAINTYGYMGKYQFGRGTLALIGIKNTTEFLNSPALQEAAFYANASRNKWILRREIKKYVGKEMKGVEITESGILAAAHLAGPGSVKKYLRSNGYHGFKDAYGTSVRSYLKRFKGYDTSIVTPDRTAKVNK</sequence>
<name>A0A840EU01_9FLAO</name>
<dbReference type="Gene3D" id="1.10.530.10">
    <property type="match status" value="1"/>
</dbReference>
<protein>
    <recommendedName>
        <fullName evidence="3">Peptidoglycan-binding protein LysM</fullName>
    </recommendedName>
</protein>
<evidence type="ECO:0000313" key="1">
    <source>
        <dbReference type="EMBL" id="MBB4119993.1"/>
    </source>
</evidence>
<evidence type="ECO:0000313" key="2">
    <source>
        <dbReference type="Proteomes" id="UP000553034"/>
    </source>
</evidence>
<accession>A0A840EU01</accession>
<comment type="caution">
    <text evidence="1">The sequence shown here is derived from an EMBL/GenBank/DDBJ whole genome shotgun (WGS) entry which is preliminary data.</text>
</comment>
<dbReference type="RefSeq" id="WP_183478328.1">
    <property type="nucleotide sequence ID" value="NZ_JACIFO010000014.1"/>
</dbReference>